<reference evidence="2 5" key="4">
    <citation type="journal article" date="2019" name="Nat. Med.">
        <title>A library of human gut bacterial isolates paired with longitudinal multiomics data enables mechanistic microbiome research.</title>
        <authorList>
            <person name="Poyet M."/>
            <person name="Groussin M."/>
            <person name="Gibbons S.M."/>
            <person name="Avila-Pacheco J."/>
            <person name="Jiang X."/>
            <person name="Kearney S.M."/>
            <person name="Perrotta A.R."/>
            <person name="Berdy B."/>
            <person name="Zhao S."/>
            <person name="Lieberman T.D."/>
            <person name="Swanson P.K."/>
            <person name="Smith M."/>
            <person name="Roesemann S."/>
            <person name="Alexander J.E."/>
            <person name="Rich S.A."/>
            <person name="Livny J."/>
            <person name="Vlamakis H."/>
            <person name="Clish C."/>
            <person name="Bullock K."/>
            <person name="Deik A."/>
            <person name="Scott J."/>
            <person name="Pierce K.A."/>
            <person name="Xavier R.J."/>
            <person name="Alm E.J."/>
        </authorList>
    </citation>
    <scope>NUCLEOTIDE SEQUENCE [LARGE SCALE GENOMIC DNA]</scope>
    <source>
        <strain evidence="2 5">BIOML-A1</strain>
    </source>
</reference>
<dbReference type="RefSeq" id="WP_096228260.1">
    <property type="nucleotide sequence ID" value="NZ_CP168029.1"/>
</dbReference>
<keyword evidence="1" id="KW-0472">Membrane</keyword>
<sequence>MIVATEGKADDMRILGMGVPELLILVVYPLIIALFAAIGYLVVKKAVKKAIIEAHDEIEARGKQGQGSHGLCDCGREHSPMCPDPCAASRRRPRRHAGRCRQPADDVRHAFLSIEQICSIGGNHGRVP</sequence>
<organism evidence="3 4">
    <name type="scientific">Gordonibacter urolithinfaciens</name>
    <dbReference type="NCBI Taxonomy" id="1335613"/>
    <lineage>
        <taxon>Bacteria</taxon>
        <taxon>Bacillati</taxon>
        <taxon>Actinomycetota</taxon>
        <taxon>Coriobacteriia</taxon>
        <taxon>Eggerthellales</taxon>
        <taxon>Eggerthellaceae</taxon>
        <taxon>Gordonibacter</taxon>
    </lineage>
</organism>
<reference evidence="3" key="3">
    <citation type="journal article" date="2019" name="Microbiol. Resour. Announc.">
        <title>Draft Genome Sequences of Type Strains of Gordonibacter faecihominis, Paraeggerthella hongkongensis, Parvibacter caecicola,Slackia equolifaciens, Slackia faecicanis, and Slackia isoflavoniconvertens.</title>
        <authorList>
            <person name="Danylec N."/>
            <person name="Stoll D.A."/>
            <person name="Dotsch A."/>
            <person name="Huch M."/>
        </authorList>
    </citation>
    <scope>NUCLEOTIDE SEQUENCE</scope>
    <source>
        <strain evidence="3">DSM 27213</strain>
    </source>
</reference>
<gene>
    <name evidence="3" type="ORF">DMP12_12475</name>
    <name evidence="2" type="ORF">GKG38_12125</name>
</gene>
<evidence type="ECO:0000313" key="5">
    <source>
        <dbReference type="Proteomes" id="UP000462865"/>
    </source>
</evidence>
<evidence type="ECO:0000256" key="1">
    <source>
        <dbReference type="SAM" id="Phobius"/>
    </source>
</evidence>
<dbReference type="AlphaFoldDB" id="A0A423UHR6"/>
<dbReference type="Proteomes" id="UP000285258">
    <property type="component" value="Unassembled WGS sequence"/>
</dbReference>
<dbReference type="EMBL" id="WKZA01000072">
    <property type="protein sequence ID" value="MSA95786.1"/>
    <property type="molecule type" value="Genomic_DNA"/>
</dbReference>
<dbReference type="EMBL" id="QIBW01000018">
    <property type="protein sequence ID" value="ROT88368.1"/>
    <property type="molecule type" value="Genomic_DNA"/>
</dbReference>
<accession>A0A423UHR6</accession>
<evidence type="ECO:0000313" key="2">
    <source>
        <dbReference type="EMBL" id="MSA95786.1"/>
    </source>
</evidence>
<keyword evidence="1" id="KW-0812">Transmembrane</keyword>
<proteinExistence type="predicted"/>
<name>A0A423UHR6_9ACTN</name>
<protein>
    <submittedName>
        <fullName evidence="3">Uncharacterized protein</fullName>
    </submittedName>
</protein>
<evidence type="ECO:0000313" key="3">
    <source>
        <dbReference type="EMBL" id="ROT88368.1"/>
    </source>
</evidence>
<feature type="transmembrane region" description="Helical" evidence="1">
    <location>
        <begin position="22"/>
        <end position="43"/>
    </location>
</feature>
<evidence type="ECO:0000313" key="4">
    <source>
        <dbReference type="Proteomes" id="UP000285258"/>
    </source>
</evidence>
<comment type="caution">
    <text evidence="3">The sequence shown here is derived from an EMBL/GenBank/DDBJ whole genome shotgun (WGS) entry which is preliminary data.</text>
</comment>
<keyword evidence="1" id="KW-1133">Transmembrane helix</keyword>
<reference evidence="3" key="2">
    <citation type="journal article" date="2019" name="Int. J. Syst. Evol. Microbiol.">
        <title>Gordonibacter faecihominis is a later heterotypic synonym of Gordonibacter urolithinfaciens.</title>
        <authorList>
            <person name="Danylec N."/>
            <person name="Stoll D.A."/>
            <person name="Huch M."/>
        </authorList>
    </citation>
    <scope>NUCLEOTIDE SEQUENCE</scope>
    <source>
        <strain evidence="3">DSM 27213</strain>
    </source>
</reference>
<reference evidence="4" key="1">
    <citation type="submission" date="2018-05" db="EMBL/GenBank/DDBJ databases">
        <title>Genome Sequencing of selected type strains of the family Eggerthellaceae.</title>
        <authorList>
            <person name="Danylec N."/>
            <person name="Stoll D.A."/>
            <person name="Doetsch A."/>
            <person name="Huch M."/>
        </authorList>
    </citation>
    <scope>NUCLEOTIDE SEQUENCE [LARGE SCALE GENOMIC DNA]</scope>
    <source>
        <strain evidence="4">DSM 27213</strain>
    </source>
</reference>
<dbReference type="Proteomes" id="UP000462865">
    <property type="component" value="Unassembled WGS sequence"/>
</dbReference>